<dbReference type="InterPro" id="IPR015025">
    <property type="entry name" value="PoNi_C"/>
</dbReference>
<feature type="domain" description="PoNi C-terminal" evidence="1">
    <location>
        <begin position="141"/>
        <end position="248"/>
    </location>
</feature>
<comment type="caution">
    <text evidence="2">The sequence shown here is derived from an EMBL/GenBank/DDBJ whole genome shotgun (WGS) entry which is preliminary data.</text>
</comment>
<dbReference type="EMBL" id="RMBX01000011">
    <property type="protein sequence ID" value="RPD39317.1"/>
    <property type="molecule type" value="Genomic_DNA"/>
</dbReference>
<dbReference type="Proteomes" id="UP000279089">
    <property type="component" value="Unassembled WGS sequence"/>
</dbReference>
<organism evidence="2 3">
    <name type="scientific">Chitinophaga barathri</name>
    <dbReference type="NCBI Taxonomy" id="1647451"/>
    <lineage>
        <taxon>Bacteria</taxon>
        <taxon>Pseudomonadati</taxon>
        <taxon>Bacteroidota</taxon>
        <taxon>Chitinophagia</taxon>
        <taxon>Chitinophagales</taxon>
        <taxon>Chitinophagaceae</taxon>
        <taxon>Chitinophaga</taxon>
    </lineage>
</organism>
<dbReference type="Gene3D" id="1.10.3920.10">
    <property type="entry name" value="PA2201 C-terminal domain-like"/>
    <property type="match status" value="1"/>
</dbReference>
<keyword evidence="3" id="KW-1185">Reference proteome</keyword>
<evidence type="ECO:0000259" key="1">
    <source>
        <dbReference type="Pfam" id="PF08929"/>
    </source>
</evidence>
<evidence type="ECO:0000313" key="2">
    <source>
        <dbReference type="EMBL" id="RPD39317.1"/>
    </source>
</evidence>
<dbReference type="SUPFAM" id="SSF140731">
    <property type="entry name" value="PA2201 C-terminal domain-like"/>
    <property type="match status" value="1"/>
</dbReference>
<reference evidence="3" key="1">
    <citation type="submission" date="2018-11" db="EMBL/GenBank/DDBJ databases">
        <title>Chitinophaga lutea sp.nov., isolate from arsenic contaminated soil.</title>
        <authorList>
            <person name="Zong Y."/>
        </authorList>
    </citation>
    <scope>NUCLEOTIDE SEQUENCE [LARGE SCALE GENOMIC DNA]</scope>
    <source>
        <strain evidence="3">YLT18</strain>
    </source>
</reference>
<dbReference type="Pfam" id="PF08929">
    <property type="entry name" value="PoNi_C"/>
    <property type="match status" value="1"/>
</dbReference>
<protein>
    <submittedName>
        <fullName evidence="2">DUF1911 domain-containing protein</fullName>
    </submittedName>
</protein>
<proteinExistence type="predicted"/>
<dbReference type="InterPro" id="IPR028983">
    <property type="entry name" value="PA2201-like_C"/>
</dbReference>
<accession>A0A3N4MCR4</accession>
<evidence type="ECO:0000313" key="3">
    <source>
        <dbReference type="Proteomes" id="UP000279089"/>
    </source>
</evidence>
<name>A0A3N4MCR4_9BACT</name>
<dbReference type="OrthoDB" id="2067926at2"/>
<sequence>MFINLLKKPESKNQQCMASIRDNRKDADYFLEGINMVSSNLVQTRKNLKEEHPMSYYSLSDGLDCLIRWSYCLDKPVKELLEPCKEMIDAYTRSILPTDDNRFGGGLIYGEVLNICSLGVLLDCGEELKKFADRLQVTGFKDDLTSFLLSTMVPNNGLSGKLRWKGDKACQKLIQISQANKEDAQTGLLEYLDNIYYTRANMESDYNAHKKEGYHYMGYFSFESAAIVKIMGLNDERIQHSPYYPADLIHGDRPGLGELWKIPPTITPVQQFPIIKEEMKNKSWWHFWE</sequence>
<dbReference type="AlphaFoldDB" id="A0A3N4MCR4"/>
<gene>
    <name evidence="2" type="ORF">EG028_19515</name>
</gene>